<protein>
    <submittedName>
        <fullName evidence="1">Uncharacterized protein</fullName>
    </submittedName>
</protein>
<comment type="caution">
    <text evidence="1">The sequence shown here is derived from an EMBL/GenBank/DDBJ whole genome shotgun (WGS) entry which is preliminary data.</text>
</comment>
<evidence type="ECO:0000313" key="1">
    <source>
        <dbReference type="EMBL" id="KNF02380.1"/>
    </source>
</evidence>
<reference evidence="2" key="1">
    <citation type="submission" date="2014-03" db="EMBL/GenBank/DDBJ databases">
        <title>The Genome Sequence of Puccinia striiformis f. sp. tritici PST-78.</title>
        <authorList>
            <consortium name="The Broad Institute Genome Sequencing Platform"/>
            <person name="Cuomo C."/>
            <person name="Hulbert S."/>
            <person name="Chen X."/>
            <person name="Walker B."/>
            <person name="Young S.K."/>
            <person name="Zeng Q."/>
            <person name="Gargeya S."/>
            <person name="Fitzgerald M."/>
            <person name="Haas B."/>
            <person name="Abouelleil A."/>
            <person name="Alvarado L."/>
            <person name="Arachchi H.M."/>
            <person name="Berlin A.M."/>
            <person name="Chapman S.B."/>
            <person name="Goldberg J."/>
            <person name="Griggs A."/>
            <person name="Gujja S."/>
            <person name="Hansen M."/>
            <person name="Howarth C."/>
            <person name="Imamovic A."/>
            <person name="Larimer J."/>
            <person name="McCowan C."/>
            <person name="Montmayeur A."/>
            <person name="Murphy C."/>
            <person name="Neiman D."/>
            <person name="Pearson M."/>
            <person name="Priest M."/>
            <person name="Roberts A."/>
            <person name="Saif S."/>
            <person name="Shea T."/>
            <person name="Sisk P."/>
            <person name="Sykes S."/>
            <person name="Wortman J."/>
            <person name="Nusbaum C."/>
            <person name="Birren B."/>
        </authorList>
    </citation>
    <scope>NUCLEOTIDE SEQUENCE [LARGE SCALE GENOMIC DNA]</scope>
    <source>
        <strain evidence="2">race PST-78</strain>
    </source>
</reference>
<evidence type="ECO:0000313" key="2">
    <source>
        <dbReference type="Proteomes" id="UP000054564"/>
    </source>
</evidence>
<accession>A0A0L0VTQ2</accession>
<proteinExistence type="predicted"/>
<organism evidence="1 2">
    <name type="scientific">Puccinia striiformis f. sp. tritici PST-78</name>
    <dbReference type="NCBI Taxonomy" id="1165861"/>
    <lineage>
        <taxon>Eukaryota</taxon>
        <taxon>Fungi</taxon>
        <taxon>Dikarya</taxon>
        <taxon>Basidiomycota</taxon>
        <taxon>Pucciniomycotina</taxon>
        <taxon>Pucciniomycetes</taxon>
        <taxon>Pucciniales</taxon>
        <taxon>Pucciniaceae</taxon>
        <taxon>Puccinia</taxon>
    </lineage>
</organism>
<keyword evidence="2" id="KW-1185">Reference proteome</keyword>
<gene>
    <name evidence="1" type="ORF">PSTG_04288</name>
</gene>
<dbReference type="EMBL" id="AJIL01000023">
    <property type="protein sequence ID" value="KNF02380.1"/>
    <property type="molecule type" value="Genomic_DNA"/>
</dbReference>
<dbReference type="Proteomes" id="UP000054564">
    <property type="component" value="Unassembled WGS sequence"/>
</dbReference>
<name>A0A0L0VTQ2_9BASI</name>
<sequence>MSYSGQHTEGAWARLTRPYGKEATPIFLADLTQGGPCENGASPPNKWALNQV</sequence>
<dbReference type="AlphaFoldDB" id="A0A0L0VTQ2"/>